<name>A0ABQ9VSW1_SAGOE</name>
<proteinExistence type="predicted"/>
<sequence>MCGQDETTQAKTAGTMTFTTPAALKDPFQDLQHAGDGEAIGVDSEKHQEVLMTTFDYQPSGLLKLSPCDL</sequence>
<feature type="non-terminal residue" evidence="1">
    <location>
        <position position="70"/>
    </location>
</feature>
<evidence type="ECO:0000313" key="1">
    <source>
        <dbReference type="EMBL" id="KAK2111939.1"/>
    </source>
</evidence>
<protein>
    <submittedName>
        <fullName evidence="1">Uncharacterized protein</fullName>
    </submittedName>
</protein>
<gene>
    <name evidence="1" type="ORF">P7K49_011685</name>
</gene>
<accession>A0ABQ9VSW1</accession>
<comment type="caution">
    <text evidence="1">The sequence shown here is derived from an EMBL/GenBank/DDBJ whole genome shotgun (WGS) entry which is preliminary data.</text>
</comment>
<organism evidence="1 2">
    <name type="scientific">Saguinus oedipus</name>
    <name type="common">Cotton-top tamarin</name>
    <name type="synonym">Oedipomidas oedipus</name>
    <dbReference type="NCBI Taxonomy" id="9490"/>
    <lineage>
        <taxon>Eukaryota</taxon>
        <taxon>Metazoa</taxon>
        <taxon>Chordata</taxon>
        <taxon>Craniata</taxon>
        <taxon>Vertebrata</taxon>
        <taxon>Euteleostomi</taxon>
        <taxon>Mammalia</taxon>
        <taxon>Eutheria</taxon>
        <taxon>Euarchontoglires</taxon>
        <taxon>Primates</taxon>
        <taxon>Haplorrhini</taxon>
        <taxon>Platyrrhini</taxon>
        <taxon>Cebidae</taxon>
        <taxon>Callitrichinae</taxon>
        <taxon>Saguinus</taxon>
    </lineage>
</organism>
<keyword evidence="2" id="KW-1185">Reference proteome</keyword>
<reference evidence="1 2" key="1">
    <citation type="submission" date="2023-05" db="EMBL/GenBank/DDBJ databases">
        <title>B98-5 Cell Line De Novo Hybrid Assembly: An Optical Mapping Approach.</title>
        <authorList>
            <person name="Kananen K."/>
            <person name="Auerbach J.A."/>
            <person name="Kautto E."/>
            <person name="Blachly J.S."/>
        </authorList>
    </citation>
    <scope>NUCLEOTIDE SEQUENCE [LARGE SCALE GENOMIC DNA]</scope>
    <source>
        <strain evidence="1">B95-8</strain>
        <tissue evidence="1">Cell line</tissue>
    </source>
</reference>
<dbReference type="EMBL" id="JASSZA010000005">
    <property type="protein sequence ID" value="KAK2111939.1"/>
    <property type="molecule type" value="Genomic_DNA"/>
</dbReference>
<dbReference type="Proteomes" id="UP001266305">
    <property type="component" value="Unassembled WGS sequence"/>
</dbReference>
<evidence type="ECO:0000313" key="2">
    <source>
        <dbReference type="Proteomes" id="UP001266305"/>
    </source>
</evidence>